<protein>
    <submittedName>
        <fullName evidence="1">Uncharacterized protein</fullName>
    </submittedName>
</protein>
<sequence>MNTDWMNNESLRNMHPFKKQVILELIKDSQGLPMERALPNLMKANAKLKAMSMDFTPQEVNVITDLLTANMSPADKMKLEMLKKMMPNR</sequence>
<dbReference type="AlphaFoldDB" id="A0A3D2X524"/>
<gene>
    <name evidence="1" type="ORF">DHW61_04895</name>
</gene>
<dbReference type="Proteomes" id="UP000262969">
    <property type="component" value="Unassembled WGS sequence"/>
</dbReference>
<name>A0A3D2X524_9FIRM</name>
<comment type="caution">
    <text evidence="1">The sequence shown here is derived from an EMBL/GenBank/DDBJ whole genome shotgun (WGS) entry which is preliminary data.</text>
</comment>
<reference evidence="1 2" key="1">
    <citation type="journal article" date="2018" name="Nat. Biotechnol.">
        <title>A standardized bacterial taxonomy based on genome phylogeny substantially revises the tree of life.</title>
        <authorList>
            <person name="Parks D.H."/>
            <person name="Chuvochina M."/>
            <person name="Waite D.W."/>
            <person name="Rinke C."/>
            <person name="Skarshewski A."/>
            <person name="Chaumeil P.A."/>
            <person name="Hugenholtz P."/>
        </authorList>
    </citation>
    <scope>NUCLEOTIDE SEQUENCE [LARGE SCALE GENOMIC DNA]</scope>
    <source>
        <strain evidence="1">UBA11728</strain>
    </source>
</reference>
<evidence type="ECO:0000313" key="2">
    <source>
        <dbReference type="Proteomes" id="UP000262969"/>
    </source>
</evidence>
<organism evidence="1 2">
    <name type="scientific">Lachnoclostridium phytofermentans</name>
    <dbReference type="NCBI Taxonomy" id="66219"/>
    <lineage>
        <taxon>Bacteria</taxon>
        <taxon>Bacillati</taxon>
        <taxon>Bacillota</taxon>
        <taxon>Clostridia</taxon>
        <taxon>Lachnospirales</taxon>
        <taxon>Lachnospiraceae</taxon>
    </lineage>
</organism>
<dbReference type="EMBL" id="DPVV01000169">
    <property type="protein sequence ID" value="HCL01743.1"/>
    <property type="molecule type" value="Genomic_DNA"/>
</dbReference>
<evidence type="ECO:0000313" key="1">
    <source>
        <dbReference type="EMBL" id="HCL01743.1"/>
    </source>
</evidence>
<proteinExistence type="predicted"/>
<accession>A0A3D2X524</accession>